<dbReference type="EMBL" id="OU900096">
    <property type="protein sequence ID" value="CAG9860882.1"/>
    <property type="molecule type" value="Genomic_DNA"/>
</dbReference>
<protein>
    <submittedName>
        <fullName evidence="2">Uncharacterized protein</fullName>
    </submittedName>
</protein>
<evidence type="ECO:0000256" key="1">
    <source>
        <dbReference type="SAM" id="Phobius"/>
    </source>
</evidence>
<keyword evidence="1" id="KW-1133">Transmembrane helix</keyword>
<sequence>MKLIRTITLSHLNISNIELFTLKELQILKNNLVKIYSRNALLINDEHPYELVESSKTLICVTSKTKLIIVKIPIFHTNTYSTHRIYPHLHISTQTWLSIPETHGQIQPLEAMETLPRISTGLSTTSLLLILIILAALLTILIRKKKRIGKILFGPNLQPTQIEILQDLILEATKTSRTKSEPKEGGEM</sequence>
<evidence type="ECO:0000313" key="3">
    <source>
        <dbReference type="Proteomes" id="UP001153712"/>
    </source>
</evidence>
<gene>
    <name evidence="2" type="ORF">PHYEVI_LOCUS7230</name>
</gene>
<organism evidence="2 3">
    <name type="scientific">Phyllotreta striolata</name>
    <name type="common">Striped flea beetle</name>
    <name type="synonym">Crioceris striolata</name>
    <dbReference type="NCBI Taxonomy" id="444603"/>
    <lineage>
        <taxon>Eukaryota</taxon>
        <taxon>Metazoa</taxon>
        <taxon>Ecdysozoa</taxon>
        <taxon>Arthropoda</taxon>
        <taxon>Hexapoda</taxon>
        <taxon>Insecta</taxon>
        <taxon>Pterygota</taxon>
        <taxon>Neoptera</taxon>
        <taxon>Endopterygota</taxon>
        <taxon>Coleoptera</taxon>
        <taxon>Polyphaga</taxon>
        <taxon>Cucujiformia</taxon>
        <taxon>Chrysomeloidea</taxon>
        <taxon>Chrysomelidae</taxon>
        <taxon>Galerucinae</taxon>
        <taxon>Alticini</taxon>
        <taxon>Phyllotreta</taxon>
    </lineage>
</organism>
<reference evidence="2" key="1">
    <citation type="submission" date="2022-01" db="EMBL/GenBank/DDBJ databases">
        <authorList>
            <person name="King R."/>
        </authorList>
    </citation>
    <scope>NUCLEOTIDE SEQUENCE</scope>
</reference>
<evidence type="ECO:0000313" key="2">
    <source>
        <dbReference type="EMBL" id="CAG9860882.1"/>
    </source>
</evidence>
<accession>A0A9N9TRF9</accession>
<name>A0A9N9TRF9_PHYSR</name>
<keyword evidence="1" id="KW-0812">Transmembrane</keyword>
<keyword evidence="3" id="KW-1185">Reference proteome</keyword>
<dbReference type="Proteomes" id="UP001153712">
    <property type="component" value="Chromosome 3"/>
</dbReference>
<feature type="transmembrane region" description="Helical" evidence="1">
    <location>
        <begin position="122"/>
        <end position="142"/>
    </location>
</feature>
<dbReference type="AlphaFoldDB" id="A0A9N9TRF9"/>
<keyword evidence="1" id="KW-0472">Membrane</keyword>
<dbReference type="OrthoDB" id="6762358at2759"/>
<proteinExistence type="predicted"/>